<evidence type="ECO:0000313" key="1">
    <source>
        <dbReference type="EMBL" id="KAJ3743777.1"/>
    </source>
</evidence>
<dbReference type="InterPro" id="IPR009057">
    <property type="entry name" value="Homeodomain-like_sf"/>
</dbReference>
<reference evidence="1 2" key="1">
    <citation type="journal article" date="2023" name="Proc. Natl. Acad. Sci. U.S.A.">
        <title>A global phylogenomic analysis of the shiitake genus Lentinula.</title>
        <authorList>
            <person name="Sierra-Patev S."/>
            <person name="Min B."/>
            <person name="Naranjo-Ortiz M."/>
            <person name="Looney B."/>
            <person name="Konkel Z."/>
            <person name="Slot J.C."/>
            <person name="Sakamoto Y."/>
            <person name="Steenwyk J.L."/>
            <person name="Rokas A."/>
            <person name="Carro J."/>
            <person name="Camarero S."/>
            <person name="Ferreira P."/>
            <person name="Molpeceres G."/>
            <person name="Ruiz-Duenas F.J."/>
            <person name="Serrano A."/>
            <person name="Henrissat B."/>
            <person name="Drula E."/>
            <person name="Hughes K.W."/>
            <person name="Mata J.L."/>
            <person name="Ishikawa N.K."/>
            <person name="Vargas-Isla R."/>
            <person name="Ushijima S."/>
            <person name="Smith C.A."/>
            <person name="Donoghue J."/>
            <person name="Ahrendt S."/>
            <person name="Andreopoulos W."/>
            <person name="He G."/>
            <person name="LaButti K."/>
            <person name="Lipzen A."/>
            <person name="Ng V."/>
            <person name="Riley R."/>
            <person name="Sandor L."/>
            <person name="Barry K."/>
            <person name="Martinez A.T."/>
            <person name="Xiao Y."/>
            <person name="Gibbons J.G."/>
            <person name="Terashima K."/>
            <person name="Grigoriev I.V."/>
            <person name="Hibbett D."/>
        </authorList>
    </citation>
    <scope>NUCLEOTIDE SEQUENCE [LARGE SCALE GENOMIC DNA]</scope>
    <source>
        <strain evidence="1 2">TFB7810</strain>
    </source>
</reference>
<evidence type="ECO:0000313" key="2">
    <source>
        <dbReference type="Proteomes" id="UP001142393"/>
    </source>
</evidence>
<proteinExistence type="predicted"/>
<dbReference type="Proteomes" id="UP001142393">
    <property type="component" value="Unassembled WGS sequence"/>
</dbReference>
<comment type="caution">
    <text evidence="1">The sequence shown here is derived from an EMBL/GenBank/DDBJ whole genome shotgun (WGS) entry which is preliminary data.</text>
</comment>
<dbReference type="AlphaFoldDB" id="A0A9W8TWW8"/>
<accession>A0A9W8TWW8</accession>
<keyword evidence="2" id="KW-1185">Reference proteome</keyword>
<dbReference type="SUPFAM" id="SSF46689">
    <property type="entry name" value="Homeodomain-like"/>
    <property type="match status" value="1"/>
</dbReference>
<sequence>MTRGQKLSDNLQNTLIHLRKTCKTLNEIVEKSNCKKRTIQRVLSHHRKKDQNHLGIGIELKVRKRIISFEDLQFIHGLLLHTPDMYLDEIQHHLDERRGVLAAVSTIWKVLKCSGYTLKKVYCPFFYHRTSNTF</sequence>
<protein>
    <submittedName>
        <fullName evidence="1">Uncharacterized protein</fullName>
    </submittedName>
</protein>
<gene>
    <name evidence="1" type="ORF">DFH05DRAFT_1249874</name>
</gene>
<name>A0A9W8TWW8_9AGAR</name>
<dbReference type="EMBL" id="JANVFU010000008">
    <property type="protein sequence ID" value="KAJ3743777.1"/>
    <property type="molecule type" value="Genomic_DNA"/>
</dbReference>
<organism evidence="1 2">
    <name type="scientific">Lentinula detonsa</name>
    <dbReference type="NCBI Taxonomy" id="2804962"/>
    <lineage>
        <taxon>Eukaryota</taxon>
        <taxon>Fungi</taxon>
        <taxon>Dikarya</taxon>
        <taxon>Basidiomycota</taxon>
        <taxon>Agaricomycotina</taxon>
        <taxon>Agaricomycetes</taxon>
        <taxon>Agaricomycetidae</taxon>
        <taxon>Agaricales</taxon>
        <taxon>Marasmiineae</taxon>
        <taxon>Omphalotaceae</taxon>
        <taxon>Lentinula</taxon>
    </lineage>
</organism>